<proteinExistence type="inferred from homology"/>
<feature type="region of interest" description="Disordered" evidence="6">
    <location>
        <begin position="14"/>
        <end position="40"/>
    </location>
</feature>
<feature type="region of interest" description="SAW" evidence="5">
    <location>
        <begin position="755"/>
        <end position="829"/>
    </location>
</feature>
<comment type="similarity">
    <text evidence="5">Belongs to the GRAS family.</text>
</comment>
<evidence type="ECO:0000256" key="2">
    <source>
        <dbReference type="ARBA" id="ARBA00023015"/>
    </source>
</evidence>
<evidence type="ECO:0000256" key="1">
    <source>
        <dbReference type="ARBA" id="ARBA00004123"/>
    </source>
</evidence>
<feature type="region of interest" description="Leucine repeat II (LRII)" evidence="5">
    <location>
        <begin position="624"/>
        <end position="656"/>
    </location>
</feature>
<reference evidence="7 8" key="1">
    <citation type="journal article" date="2021" name="Hortic Res">
        <title>The domestication of Cucurbita argyrosperma as revealed by the genome of its wild relative.</title>
        <authorList>
            <person name="Barrera-Redondo J."/>
            <person name="Sanchez-de la Vega G."/>
            <person name="Aguirre-Liguori J.A."/>
            <person name="Castellanos-Morales G."/>
            <person name="Gutierrez-Guerrero Y.T."/>
            <person name="Aguirre-Dugua X."/>
            <person name="Aguirre-Planter E."/>
            <person name="Tenaillon M.I."/>
            <person name="Lira-Saade R."/>
            <person name="Eguiarte L.E."/>
        </authorList>
    </citation>
    <scope>NUCLEOTIDE SEQUENCE [LARGE SCALE GENOMIC DNA]</scope>
    <source>
        <strain evidence="7">JBR-2021</strain>
    </source>
</reference>
<dbReference type="Proteomes" id="UP000685013">
    <property type="component" value="Chromosome 3"/>
</dbReference>
<keyword evidence="2" id="KW-0805">Transcription regulation</keyword>
<gene>
    <name evidence="7" type="primary">SCR</name>
    <name evidence="7" type="ORF">SDJN03_04115</name>
</gene>
<dbReference type="InterPro" id="IPR005202">
    <property type="entry name" value="TF_GRAS"/>
</dbReference>
<evidence type="ECO:0000256" key="4">
    <source>
        <dbReference type="ARBA" id="ARBA00023242"/>
    </source>
</evidence>
<feature type="compositionally biased region" description="Polar residues" evidence="6">
    <location>
        <begin position="22"/>
        <end position="32"/>
    </location>
</feature>
<dbReference type="GO" id="GO:0005634">
    <property type="term" value="C:nucleus"/>
    <property type="evidence" value="ECO:0007669"/>
    <property type="project" value="UniProtKB-SubCell"/>
</dbReference>
<comment type="caution">
    <text evidence="7">The sequence shown here is derived from an EMBL/GenBank/DDBJ whole genome shotgun (WGS) entry which is preliminary data.</text>
</comment>
<dbReference type="AlphaFoldDB" id="A0AAV6NWE8"/>
<feature type="compositionally biased region" description="Low complexity" evidence="6">
    <location>
        <begin position="130"/>
        <end position="158"/>
    </location>
</feature>
<organism evidence="7 8">
    <name type="scientific">Cucurbita argyrosperma subsp. sororia</name>
    <dbReference type="NCBI Taxonomy" id="37648"/>
    <lineage>
        <taxon>Eukaryota</taxon>
        <taxon>Viridiplantae</taxon>
        <taxon>Streptophyta</taxon>
        <taxon>Embryophyta</taxon>
        <taxon>Tracheophyta</taxon>
        <taxon>Spermatophyta</taxon>
        <taxon>Magnoliopsida</taxon>
        <taxon>eudicotyledons</taxon>
        <taxon>Gunneridae</taxon>
        <taxon>Pentapetalae</taxon>
        <taxon>rosids</taxon>
        <taxon>fabids</taxon>
        <taxon>Cucurbitales</taxon>
        <taxon>Cucurbitaceae</taxon>
        <taxon>Cucurbiteae</taxon>
        <taxon>Cucurbita</taxon>
    </lineage>
</organism>
<dbReference type="Pfam" id="PF03514">
    <property type="entry name" value="GRAS"/>
    <property type="match status" value="1"/>
</dbReference>
<feature type="non-terminal residue" evidence="7">
    <location>
        <position position="1"/>
    </location>
</feature>
<feature type="region of interest" description="VHIID" evidence="5">
    <location>
        <begin position="549"/>
        <end position="614"/>
    </location>
</feature>
<keyword evidence="3" id="KW-0804">Transcription</keyword>
<feature type="region of interest" description="Disordered" evidence="6">
    <location>
        <begin position="124"/>
        <end position="158"/>
    </location>
</feature>
<evidence type="ECO:0000256" key="5">
    <source>
        <dbReference type="PROSITE-ProRule" id="PRU01191"/>
    </source>
</evidence>
<dbReference type="PANTHER" id="PTHR31636">
    <property type="entry name" value="OSJNBA0084A10.13 PROTEIN-RELATED"/>
    <property type="match status" value="1"/>
</dbReference>
<comment type="caution">
    <text evidence="5">Lacks conserved residue(s) required for the propagation of feature annotation.</text>
</comment>
<accession>A0AAV6NWE8</accession>
<name>A0AAV6NWE8_9ROSI</name>
<evidence type="ECO:0000256" key="6">
    <source>
        <dbReference type="SAM" id="MobiDB-lite"/>
    </source>
</evidence>
<feature type="short sequence motif" description="LxCxE motif" evidence="5">
    <location>
        <begin position="474"/>
        <end position="478"/>
    </location>
</feature>
<evidence type="ECO:0000256" key="3">
    <source>
        <dbReference type="ARBA" id="ARBA00023163"/>
    </source>
</evidence>
<keyword evidence="8" id="KW-1185">Reference proteome</keyword>
<dbReference type="EMBL" id="JAGKQH010000003">
    <property type="protein sequence ID" value="KAG6603506.1"/>
    <property type="molecule type" value="Genomic_DNA"/>
</dbReference>
<protein>
    <submittedName>
        <fullName evidence="7">Protein SCARECROW</fullName>
    </submittedName>
</protein>
<evidence type="ECO:0000313" key="8">
    <source>
        <dbReference type="Proteomes" id="UP000685013"/>
    </source>
</evidence>
<evidence type="ECO:0000313" key="7">
    <source>
        <dbReference type="EMBL" id="KAG6603506.1"/>
    </source>
</evidence>
<feature type="short sequence motif" description="VHIID" evidence="5">
    <location>
        <begin position="580"/>
        <end position="584"/>
    </location>
</feature>
<dbReference type="PROSITE" id="PS50985">
    <property type="entry name" value="GRAS"/>
    <property type="match status" value="1"/>
</dbReference>
<feature type="region of interest" description="Disordered" evidence="6">
    <location>
        <begin position="358"/>
        <end position="378"/>
    </location>
</feature>
<comment type="subcellular location">
    <subcellularLocation>
        <location evidence="1">Nucleus</location>
    </subcellularLocation>
</comment>
<sequence>MAAYALLGDSTGRVNGGFDDSPLTSASTNSNGSEERNHQQTVQVQVIQSRKMVRKRIASEMEIDGGGVTASVHSRLSRRSLGSDRPFGCGEIKGNVNYCSSSNPSHGGNHSTVHNLTALTSGVIEGTNLSNPPSASDATASSTTSNNNNNNNTTLLDSTLPVLRPQPHHHLQNPAVCGFSGLPLFPPESNHHHKLNTRSNPFPLPNPSQILLHNPPTTATSSIIAAASSPMDDSSATAWIDGIIKDLIHSSTAISIPQLIQNVREIIYPCNPNLANLLEFRLRTLTEPSVPNFVAEDHRLRKSALPLPAPVAGLGLQQRQFNQEQHEQEHDCSGLKLNLDSSSLHNFPTFPSQPPFHEPYLHWGATTPPVPTPSGEDALQRLPGHHQLNLSSVTPSSLVSLNHVPSKPQSEQQNSCPVNVKAAVAQPPPAAAAAAAPQPSNNPSATALLIREIKEEMRQQKRDEEGLHLLTLLLQCAEAVSADNLEEANKMLLEISELSTPFGTSAQRVAAYFSEAMSARLVSSCLGIYAALPPSLMPHTHSQKIASAFQVFNGISPFVKFSHFTANQAIQEAFEREERVHIIDLDIMQGLQWPGLFHILASRPGGPPYVRLTGLGTSQQVLEATGKRLTEFAEKLGLPFDFFPVADKIGNLDLERLNVSKREAVAVHWMQHSLYEVTGSDSNTLWLLQRLAPKVVTVVEQDLSHTGSFLGRFVEAIHYYSALFDSLGVSYGEESEERHLVEQQLLSREIRNVLAVGGPSRTGEVKFQNWREKLQQSGFKGISLAGNAATQATLLLGMFPSDGYTLVEDHGTLKLGWKDLCLLTASAWKPPFHHHAAAAAAAAAAAPATNNNHIPRY</sequence>
<keyword evidence="4" id="KW-0539">Nucleus</keyword>